<dbReference type="Gramene" id="Manes.08G076700.1.v8.1">
    <property type="protein sequence ID" value="Manes.08G076700.1.v8.1.CDS"/>
    <property type="gene ID" value="Manes.08G076700.v8.1"/>
</dbReference>
<comment type="caution">
    <text evidence="2">The sequence shown here is derived from an EMBL/GenBank/DDBJ whole genome shotgun (WGS) entry which is preliminary data.</text>
</comment>
<dbReference type="PANTHER" id="PTHR34952:SF2">
    <property type="entry name" value="OS05G0113500 PROTEIN"/>
    <property type="match status" value="1"/>
</dbReference>
<evidence type="ECO:0000313" key="3">
    <source>
        <dbReference type="Proteomes" id="UP000091857"/>
    </source>
</evidence>
<protein>
    <submittedName>
        <fullName evidence="2">Uncharacterized protein</fullName>
    </submittedName>
</protein>
<evidence type="ECO:0000313" key="2">
    <source>
        <dbReference type="EMBL" id="OAY43525.1"/>
    </source>
</evidence>
<name>A0A2C9VEB3_MANES</name>
<sequence>MDIVSDRPAVGGGIPVDEIEKNFSKFVNIKGVQETCASGGDDTINVEEEQEDFEPCGREPVRKALEKSAKLLSEEVDEPETALLLLFSDEGTQPALTLVSAMKGSREKLGAPPRKLTVSWAPNVYDPVPNSLSHTVKSKQKKYRKDRDGSGNYKKNGKKGQKGNSKGGKDKKQFRKSSGSGRLDKCYKAMNTYDAPEDFGEFDIGSPDYCGSSFLKKSPINFHYGVAEAL</sequence>
<dbReference type="AlphaFoldDB" id="A0A2C9VEB3"/>
<accession>A0A2C9VEB3</accession>
<organism evidence="2 3">
    <name type="scientific">Manihot esculenta</name>
    <name type="common">Cassava</name>
    <name type="synonym">Jatropha manihot</name>
    <dbReference type="NCBI Taxonomy" id="3983"/>
    <lineage>
        <taxon>Eukaryota</taxon>
        <taxon>Viridiplantae</taxon>
        <taxon>Streptophyta</taxon>
        <taxon>Embryophyta</taxon>
        <taxon>Tracheophyta</taxon>
        <taxon>Spermatophyta</taxon>
        <taxon>Magnoliopsida</taxon>
        <taxon>eudicotyledons</taxon>
        <taxon>Gunneridae</taxon>
        <taxon>Pentapetalae</taxon>
        <taxon>rosids</taxon>
        <taxon>fabids</taxon>
        <taxon>Malpighiales</taxon>
        <taxon>Euphorbiaceae</taxon>
        <taxon>Crotonoideae</taxon>
        <taxon>Manihoteae</taxon>
        <taxon>Manihot</taxon>
    </lineage>
</organism>
<dbReference type="EMBL" id="CM004394">
    <property type="protein sequence ID" value="OAY43525.1"/>
    <property type="molecule type" value="Genomic_DNA"/>
</dbReference>
<keyword evidence="3" id="KW-1185">Reference proteome</keyword>
<dbReference type="Proteomes" id="UP000091857">
    <property type="component" value="Chromosome 8"/>
</dbReference>
<reference evidence="3" key="1">
    <citation type="journal article" date="2016" name="Nat. Biotechnol.">
        <title>Sequencing wild and cultivated cassava and related species reveals extensive interspecific hybridization and genetic diversity.</title>
        <authorList>
            <person name="Bredeson J.V."/>
            <person name="Lyons J.B."/>
            <person name="Prochnik S.E."/>
            <person name="Wu G.A."/>
            <person name="Ha C.M."/>
            <person name="Edsinger-Gonzales E."/>
            <person name="Grimwood J."/>
            <person name="Schmutz J."/>
            <person name="Rabbi I.Y."/>
            <person name="Egesi C."/>
            <person name="Nauluvula P."/>
            <person name="Lebot V."/>
            <person name="Ndunguru J."/>
            <person name="Mkamilo G."/>
            <person name="Bart R.S."/>
            <person name="Setter T.L."/>
            <person name="Gleadow R.M."/>
            <person name="Kulakow P."/>
            <person name="Ferguson M.E."/>
            <person name="Rounsley S."/>
            <person name="Rokhsar D.S."/>
        </authorList>
    </citation>
    <scope>NUCLEOTIDE SEQUENCE [LARGE SCALE GENOMIC DNA]</scope>
    <source>
        <strain evidence="3">cv. AM560-2</strain>
    </source>
</reference>
<dbReference type="STRING" id="3983.A0A2C9VEB3"/>
<dbReference type="OMA" id="TIVTMEC"/>
<proteinExistence type="predicted"/>
<dbReference type="OrthoDB" id="2016966at2759"/>
<evidence type="ECO:0000256" key="1">
    <source>
        <dbReference type="SAM" id="MobiDB-lite"/>
    </source>
</evidence>
<gene>
    <name evidence="2" type="ORF">MANES_08G076700v8</name>
</gene>
<dbReference type="PANTHER" id="PTHR34952">
    <property type="entry name" value="OS05G0113500 PROTEIN"/>
    <property type="match status" value="1"/>
</dbReference>
<feature type="region of interest" description="Disordered" evidence="1">
    <location>
        <begin position="119"/>
        <end position="183"/>
    </location>
</feature>